<name>A0A8H5CQV7_9AGAR</name>
<dbReference type="AlphaFoldDB" id="A0A8H5CQV7"/>
<dbReference type="Proteomes" id="UP000559256">
    <property type="component" value="Unassembled WGS sequence"/>
</dbReference>
<dbReference type="OrthoDB" id="2535105at2759"/>
<dbReference type="Pfam" id="PF20152">
    <property type="entry name" value="DUF6534"/>
    <property type="match status" value="1"/>
</dbReference>
<feature type="compositionally biased region" description="Basic and acidic residues" evidence="1">
    <location>
        <begin position="295"/>
        <end position="304"/>
    </location>
</feature>
<gene>
    <name evidence="4" type="ORF">D9758_011872</name>
</gene>
<keyword evidence="2" id="KW-1133">Transmembrane helix</keyword>
<protein>
    <recommendedName>
        <fullName evidence="3">DUF6534 domain-containing protein</fullName>
    </recommendedName>
</protein>
<evidence type="ECO:0000259" key="3">
    <source>
        <dbReference type="Pfam" id="PF20152"/>
    </source>
</evidence>
<evidence type="ECO:0000313" key="5">
    <source>
        <dbReference type="Proteomes" id="UP000559256"/>
    </source>
</evidence>
<feature type="transmembrane region" description="Helical" evidence="2">
    <location>
        <begin position="97"/>
        <end position="117"/>
    </location>
</feature>
<evidence type="ECO:0000313" key="4">
    <source>
        <dbReference type="EMBL" id="KAF5345744.1"/>
    </source>
</evidence>
<keyword evidence="5" id="KW-1185">Reference proteome</keyword>
<dbReference type="PANTHER" id="PTHR40465:SF1">
    <property type="entry name" value="DUF6534 DOMAIN-CONTAINING PROTEIN"/>
    <property type="match status" value="1"/>
</dbReference>
<accession>A0A8H5CQV7</accession>
<sequence length="313" mass="34969">MSEHDGFPSTSIPLGIDISNSFNGLFAGIIISCICLGIILAQTWSYIFNNQDVWMLRILMLLVFLLELGFTCAEVQLLQNDLVANFGNLSSLTQITIGSIVGQAVTAISIFCVHCFFMTRVWLIGKFRWTLLPIGVLATASLVAGFLNVAHTSINKSVDVFQDPIFQLQFGIQAGCAAVADVLVTFHLCCHFFQFRTGINRTDKLIQQLIQSLVTRGVLVTMGQICHITIRTPFYYNMSHIYAITMFAILNSREKLRRIAGDVVIDSDFSYAMNSRLQTHQTENSISFNQPESKNISENEDHRNGQQKVQVLA</sequence>
<evidence type="ECO:0000256" key="2">
    <source>
        <dbReference type="SAM" id="Phobius"/>
    </source>
</evidence>
<dbReference type="InterPro" id="IPR045339">
    <property type="entry name" value="DUF6534"/>
</dbReference>
<dbReference type="PANTHER" id="PTHR40465">
    <property type="entry name" value="CHROMOSOME 1, WHOLE GENOME SHOTGUN SEQUENCE"/>
    <property type="match status" value="1"/>
</dbReference>
<keyword evidence="2" id="KW-0812">Transmembrane</keyword>
<feature type="transmembrane region" description="Helical" evidence="2">
    <location>
        <begin position="25"/>
        <end position="47"/>
    </location>
</feature>
<organism evidence="4 5">
    <name type="scientific">Tetrapyrgos nigripes</name>
    <dbReference type="NCBI Taxonomy" id="182062"/>
    <lineage>
        <taxon>Eukaryota</taxon>
        <taxon>Fungi</taxon>
        <taxon>Dikarya</taxon>
        <taxon>Basidiomycota</taxon>
        <taxon>Agaricomycotina</taxon>
        <taxon>Agaricomycetes</taxon>
        <taxon>Agaricomycetidae</taxon>
        <taxon>Agaricales</taxon>
        <taxon>Marasmiineae</taxon>
        <taxon>Marasmiaceae</taxon>
        <taxon>Tetrapyrgos</taxon>
    </lineage>
</organism>
<feature type="transmembrane region" description="Helical" evidence="2">
    <location>
        <begin position="54"/>
        <end position="77"/>
    </location>
</feature>
<feature type="transmembrane region" description="Helical" evidence="2">
    <location>
        <begin position="129"/>
        <end position="150"/>
    </location>
</feature>
<comment type="caution">
    <text evidence="4">The sequence shown here is derived from an EMBL/GenBank/DDBJ whole genome shotgun (WGS) entry which is preliminary data.</text>
</comment>
<proteinExistence type="predicted"/>
<feature type="transmembrane region" description="Helical" evidence="2">
    <location>
        <begin position="170"/>
        <end position="193"/>
    </location>
</feature>
<feature type="domain" description="DUF6534" evidence="3">
    <location>
        <begin position="177"/>
        <end position="254"/>
    </location>
</feature>
<feature type="compositionally biased region" description="Polar residues" evidence="1">
    <location>
        <begin position="282"/>
        <end position="294"/>
    </location>
</feature>
<reference evidence="4 5" key="1">
    <citation type="journal article" date="2020" name="ISME J.">
        <title>Uncovering the hidden diversity of litter-decomposition mechanisms in mushroom-forming fungi.</title>
        <authorList>
            <person name="Floudas D."/>
            <person name="Bentzer J."/>
            <person name="Ahren D."/>
            <person name="Johansson T."/>
            <person name="Persson P."/>
            <person name="Tunlid A."/>
        </authorList>
    </citation>
    <scope>NUCLEOTIDE SEQUENCE [LARGE SCALE GENOMIC DNA]</scope>
    <source>
        <strain evidence="4 5">CBS 291.85</strain>
    </source>
</reference>
<evidence type="ECO:0000256" key="1">
    <source>
        <dbReference type="SAM" id="MobiDB-lite"/>
    </source>
</evidence>
<keyword evidence="2" id="KW-0472">Membrane</keyword>
<feature type="region of interest" description="Disordered" evidence="1">
    <location>
        <begin position="282"/>
        <end position="313"/>
    </location>
</feature>
<dbReference type="EMBL" id="JAACJM010000108">
    <property type="protein sequence ID" value="KAF5345744.1"/>
    <property type="molecule type" value="Genomic_DNA"/>
</dbReference>